<evidence type="ECO:0000256" key="2">
    <source>
        <dbReference type="ARBA" id="ARBA00022475"/>
    </source>
</evidence>
<evidence type="ECO:0000313" key="10">
    <source>
        <dbReference type="EMBL" id="SFN75246.1"/>
    </source>
</evidence>
<evidence type="ECO:0000256" key="4">
    <source>
        <dbReference type="ARBA" id="ARBA00022679"/>
    </source>
</evidence>
<evidence type="ECO:0000256" key="7">
    <source>
        <dbReference type="ARBA" id="ARBA00023136"/>
    </source>
</evidence>
<keyword evidence="5 8" id="KW-0812">Transmembrane</keyword>
<dbReference type="GO" id="GO:0016763">
    <property type="term" value="F:pentosyltransferase activity"/>
    <property type="evidence" value="ECO:0007669"/>
    <property type="project" value="TreeGrafter"/>
</dbReference>
<dbReference type="GO" id="GO:0005886">
    <property type="term" value="C:plasma membrane"/>
    <property type="evidence" value="ECO:0007669"/>
    <property type="project" value="UniProtKB-SubCell"/>
</dbReference>
<keyword evidence="7 8" id="KW-0472">Membrane</keyword>
<dbReference type="AlphaFoldDB" id="A0A1I5BKU2"/>
<evidence type="ECO:0000313" key="11">
    <source>
        <dbReference type="Proteomes" id="UP000199614"/>
    </source>
</evidence>
<sequence length="497" mass="52952">MQTTTTPGAPATAADSAVPRFARLPVLSIAGVVAVAHLVAAGLGRGYWFDELLMLVLGRDHLDWGSADQPPLAPLLAALMDTIAPGSILALRIPAVLATAGAVVVAAMIAREFGGDRRAQVLTAGAQATALWTTLTGHWLTPYTLEPVQWLLLCWLLVRWVRTRDDRLLLGVGVVAGIAAETKFQVLLLCVVLALSVLAFGPRELLRRPMLAVAALLGAVIAAPTLIWQALHGWPQLRMSPVVVAESEALYGGRWGVAVLMLLGAGLAGLVLGLYGVGRLLRAAEMRPYRFLGVTAVAMYVLFVVLTGRPYYLDGLHGMLAAAGALGMQRRREAHRDAGTGRRTWSLSWVAWPGYAASALVAGSLLALAPTVVAPEVPERIVAQTADAYRALPSEQQQRTVVFGQSYIFAAYVDGYGDRHGLPPAYSGNRSYGYFPPPSDDVDTVLFLGSDPELLRPHFADVQRVGDVGEGAGLWLATGRNAPWSAVWPSLRSLTVG</sequence>
<dbReference type="OrthoDB" id="5166595at2"/>
<dbReference type="InterPro" id="IPR038731">
    <property type="entry name" value="RgtA/B/C-like"/>
</dbReference>
<proteinExistence type="predicted"/>
<evidence type="ECO:0000256" key="3">
    <source>
        <dbReference type="ARBA" id="ARBA00022676"/>
    </source>
</evidence>
<dbReference type="GO" id="GO:0009103">
    <property type="term" value="P:lipopolysaccharide biosynthetic process"/>
    <property type="evidence" value="ECO:0007669"/>
    <property type="project" value="UniProtKB-ARBA"/>
</dbReference>
<gene>
    <name evidence="10" type="ORF">SAMN05216207_1020137</name>
</gene>
<evidence type="ECO:0000256" key="8">
    <source>
        <dbReference type="SAM" id="Phobius"/>
    </source>
</evidence>
<keyword evidence="2" id="KW-1003">Cell membrane</keyword>
<evidence type="ECO:0000256" key="5">
    <source>
        <dbReference type="ARBA" id="ARBA00022692"/>
    </source>
</evidence>
<name>A0A1I5BKU2_PSUAM</name>
<dbReference type="Pfam" id="PF13231">
    <property type="entry name" value="PMT_2"/>
    <property type="match status" value="1"/>
</dbReference>
<dbReference type="Proteomes" id="UP000199614">
    <property type="component" value="Unassembled WGS sequence"/>
</dbReference>
<reference evidence="10 11" key="1">
    <citation type="submission" date="2016-10" db="EMBL/GenBank/DDBJ databases">
        <authorList>
            <person name="de Groot N.N."/>
        </authorList>
    </citation>
    <scope>NUCLEOTIDE SEQUENCE [LARGE SCALE GENOMIC DNA]</scope>
    <source>
        <strain evidence="10 11">CGMCC 4.1877</strain>
    </source>
</reference>
<dbReference type="RefSeq" id="WP_093346400.1">
    <property type="nucleotide sequence ID" value="NZ_FOUY01000020.1"/>
</dbReference>
<feature type="transmembrane region" description="Helical" evidence="8">
    <location>
        <begin position="89"/>
        <end position="109"/>
    </location>
</feature>
<comment type="subcellular location">
    <subcellularLocation>
        <location evidence="1">Cell membrane</location>
        <topology evidence="1">Multi-pass membrane protein</topology>
    </subcellularLocation>
</comment>
<dbReference type="EMBL" id="FOUY01000020">
    <property type="protein sequence ID" value="SFN75246.1"/>
    <property type="molecule type" value="Genomic_DNA"/>
</dbReference>
<dbReference type="STRING" id="260086.SAMN05216207_1020137"/>
<feature type="transmembrane region" description="Helical" evidence="8">
    <location>
        <begin position="26"/>
        <end position="48"/>
    </location>
</feature>
<feature type="transmembrane region" description="Helical" evidence="8">
    <location>
        <begin position="255"/>
        <end position="277"/>
    </location>
</feature>
<feature type="transmembrane region" description="Helical" evidence="8">
    <location>
        <begin position="289"/>
        <end position="305"/>
    </location>
</feature>
<protein>
    <submittedName>
        <fullName evidence="10">Dolichyl-phosphate-mannose-protein mannosyltransferase</fullName>
    </submittedName>
</protein>
<keyword evidence="6 8" id="KW-1133">Transmembrane helix</keyword>
<keyword evidence="3 10" id="KW-0328">Glycosyltransferase</keyword>
<keyword evidence="4 10" id="KW-0808">Transferase</keyword>
<organism evidence="10 11">
    <name type="scientific">Pseudonocardia ammonioxydans</name>
    <dbReference type="NCBI Taxonomy" id="260086"/>
    <lineage>
        <taxon>Bacteria</taxon>
        <taxon>Bacillati</taxon>
        <taxon>Actinomycetota</taxon>
        <taxon>Actinomycetes</taxon>
        <taxon>Pseudonocardiales</taxon>
        <taxon>Pseudonocardiaceae</taxon>
        <taxon>Pseudonocardia</taxon>
    </lineage>
</organism>
<evidence type="ECO:0000256" key="1">
    <source>
        <dbReference type="ARBA" id="ARBA00004651"/>
    </source>
</evidence>
<feature type="transmembrane region" description="Helical" evidence="8">
    <location>
        <begin position="210"/>
        <end position="231"/>
    </location>
</feature>
<feature type="transmembrane region" description="Helical" evidence="8">
    <location>
        <begin position="168"/>
        <end position="198"/>
    </location>
</feature>
<dbReference type="PANTHER" id="PTHR33908:SF11">
    <property type="entry name" value="MEMBRANE PROTEIN"/>
    <property type="match status" value="1"/>
</dbReference>
<evidence type="ECO:0000256" key="6">
    <source>
        <dbReference type="ARBA" id="ARBA00022989"/>
    </source>
</evidence>
<accession>A0A1I5BKU2</accession>
<dbReference type="PANTHER" id="PTHR33908">
    <property type="entry name" value="MANNOSYLTRANSFERASE YKCB-RELATED"/>
    <property type="match status" value="1"/>
</dbReference>
<dbReference type="InterPro" id="IPR050297">
    <property type="entry name" value="LipidA_mod_glycosyltrf_83"/>
</dbReference>
<keyword evidence="11" id="KW-1185">Reference proteome</keyword>
<evidence type="ECO:0000259" key="9">
    <source>
        <dbReference type="Pfam" id="PF13231"/>
    </source>
</evidence>
<feature type="domain" description="Glycosyltransferase RgtA/B/C/D-like" evidence="9">
    <location>
        <begin position="68"/>
        <end position="228"/>
    </location>
</feature>